<dbReference type="InterPro" id="IPR012337">
    <property type="entry name" value="RNaseH-like_sf"/>
</dbReference>
<evidence type="ECO:0000259" key="1">
    <source>
        <dbReference type="Pfam" id="PF13358"/>
    </source>
</evidence>
<dbReference type="SUPFAM" id="SSF46689">
    <property type="entry name" value="Homeodomain-like"/>
    <property type="match status" value="1"/>
</dbReference>
<dbReference type="NCBIfam" id="NF033545">
    <property type="entry name" value="transpos_IS630"/>
    <property type="match status" value="1"/>
</dbReference>
<organism evidence="2 3">
    <name type="scientific">Engelhardtia mirabilis</name>
    <dbReference type="NCBI Taxonomy" id="2528011"/>
    <lineage>
        <taxon>Bacteria</taxon>
        <taxon>Pseudomonadati</taxon>
        <taxon>Planctomycetota</taxon>
        <taxon>Planctomycetia</taxon>
        <taxon>Planctomycetia incertae sedis</taxon>
        <taxon>Engelhardtia</taxon>
    </lineage>
</organism>
<dbReference type="InterPro" id="IPR052702">
    <property type="entry name" value="MscS-like_channel"/>
</dbReference>
<dbReference type="InterPro" id="IPR047655">
    <property type="entry name" value="Transpos_IS630-like"/>
</dbReference>
<dbReference type="Proteomes" id="UP000316921">
    <property type="component" value="Chromosome"/>
</dbReference>
<dbReference type="KEGG" id="pbap:Pla133_23830"/>
<dbReference type="InterPro" id="IPR009057">
    <property type="entry name" value="Homeodomain-like_sf"/>
</dbReference>
<dbReference type="GO" id="GO:0003676">
    <property type="term" value="F:nucleic acid binding"/>
    <property type="evidence" value="ECO:0007669"/>
    <property type="project" value="InterPro"/>
</dbReference>
<dbReference type="PANTHER" id="PTHR30347:SF1">
    <property type="entry name" value="MECHANOSENSITIVE CHANNEL MSCK"/>
    <property type="match status" value="1"/>
</dbReference>
<dbReference type="Pfam" id="PF13565">
    <property type="entry name" value="HTH_32"/>
    <property type="match status" value="1"/>
</dbReference>
<dbReference type="InterPro" id="IPR038717">
    <property type="entry name" value="Tc1-like_DDE_dom"/>
</dbReference>
<dbReference type="PANTHER" id="PTHR30347">
    <property type="entry name" value="POTASSIUM CHANNEL RELATED"/>
    <property type="match status" value="1"/>
</dbReference>
<dbReference type="SUPFAM" id="SSF53098">
    <property type="entry name" value="Ribonuclease H-like"/>
    <property type="match status" value="1"/>
</dbReference>
<dbReference type="Gene3D" id="3.30.420.10">
    <property type="entry name" value="Ribonuclease H-like superfamily/Ribonuclease H"/>
    <property type="match status" value="1"/>
</dbReference>
<keyword evidence="3" id="KW-1185">Reference proteome</keyword>
<reference evidence="2 3" key="1">
    <citation type="submission" date="2019-02" db="EMBL/GenBank/DDBJ databases">
        <title>Deep-cultivation of Planctomycetes and their phenomic and genomic characterization uncovers novel biology.</title>
        <authorList>
            <person name="Wiegand S."/>
            <person name="Jogler M."/>
            <person name="Boedeker C."/>
            <person name="Pinto D."/>
            <person name="Vollmers J."/>
            <person name="Rivas-Marin E."/>
            <person name="Kohn T."/>
            <person name="Peeters S.H."/>
            <person name="Heuer A."/>
            <person name="Rast P."/>
            <person name="Oberbeckmann S."/>
            <person name="Bunk B."/>
            <person name="Jeske O."/>
            <person name="Meyerdierks A."/>
            <person name="Storesund J.E."/>
            <person name="Kallscheuer N."/>
            <person name="Luecker S."/>
            <person name="Lage O.M."/>
            <person name="Pohl T."/>
            <person name="Merkel B.J."/>
            <person name="Hornburger P."/>
            <person name="Mueller R.-W."/>
            <person name="Bruemmer F."/>
            <person name="Labrenz M."/>
            <person name="Spormann A.M."/>
            <person name="Op den Camp H."/>
            <person name="Overmann J."/>
            <person name="Amann R."/>
            <person name="Jetten M.S.M."/>
            <person name="Mascher T."/>
            <person name="Medema M.H."/>
            <person name="Devos D.P."/>
            <person name="Kaster A.-K."/>
            <person name="Ovreas L."/>
            <person name="Rohde M."/>
            <person name="Galperin M.Y."/>
            <person name="Jogler C."/>
        </authorList>
    </citation>
    <scope>NUCLEOTIDE SEQUENCE [LARGE SCALE GENOMIC DNA]</scope>
    <source>
        <strain evidence="2 3">Pla133</strain>
    </source>
</reference>
<evidence type="ECO:0000313" key="2">
    <source>
        <dbReference type="EMBL" id="QDU67303.1"/>
    </source>
</evidence>
<dbReference type="Pfam" id="PF13358">
    <property type="entry name" value="DDE_3"/>
    <property type="match status" value="1"/>
</dbReference>
<name>A0A518BK34_9BACT</name>
<evidence type="ECO:0000313" key="3">
    <source>
        <dbReference type="Proteomes" id="UP000316921"/>
    </source>
</evidence>
<accession>A0A518BK34</accession>
<dbReference type="InterPro" id="IPR036397">
    <property type="entry name" value="RNaseH_sf"/>
</dbReference>
<dbReference type="AlphaFoldDB" id="A0A518BK34"/>
<dbReference type="EMBL" id="CP036287">
    <property type="protein sequence ID" value="QDU67303.1"/>
    <property type="molecule type" value="Genomic_DNA"/>
</dbReference>
<feature type="domain" description="Tc1-like transposase DDE" evidence="1">
    <location>
        <begin position="176"/>
        <end position="316"/>
    </location>
</feature>
<proteinExistence type="predicted"/>
<protein>
    <submittedName>
        <fullName evidence="2">Integrase core domain protein</fullName>
    </submittedName>
</protein>
<sequence length="372" mass="42817">MTTKMGRPKAKLVLSEQERAELNRLVRRRSTPAAVAVRARAILRCAKGLDNTDVADELGLHFQTVGRWRRRFVKERLDALYDEPRIGRPRSVSDDDVARVVDMTLHRKPKTGTHWSSRQVANELGLSQSAVARIWKAFSLRPDRSESFSLSRDPQFVEKVRDIVGLYMSPPDNALVLCVDEKSQMQALDRTQPLLPMTPTHPERRSNTYVRHGTTSLFAALDIATGRVIGKCFRRHRSKEFLKFLGEIEQSVPKELDVHLVMDNYATHKTPAVKRWLLRRPRFHVHFTPTTSSWLNLVESWFSIVSRRVTERGVHRSTAALEKDVRAFIDAHNDEPKPYVWTKTADQIFASLRRYCDTANAIRSRQTNESKL</sequence>
<gene>
    <name evidence="2" type="ORF">Pla133_23830</name>
</gene>